<evidence type="ECO:0000313" key="4">
    <source>
        <dbReference type="EMBL" id="MFC4542066.1"/>
    </source>
</evidence>
<proteinExistence type="predicted"/>
<dbReference type="PANTHER" id="PTHR34236:SF1">
    <property type="entry name" value="DIMETHYL SULFOXIDE REDUCTASE TRANSCRIPTIONAL ACTIVATOR"/>
    <property type="match status" value="1"/>
</dbReference>
<dbReference type="InterPro" id="IPR007050">
    <property type="entry name" value="HTH_bacterioopsin"/>
</dbReference>
<dbReference type="AlphaFoldDB" id="A0ABD5PNN8"/>
<evidence type="ECO:0000259" key="3">
    <source>
        <dbReference type="Pfam" id="PF04967"/>
    </source>
</evidence>
<reference evidence="4 5" key="1">
    <citation type="journal article" date="2019" name="Int. J. Syst. Evol. Microbiol.">
        <title>The Global Catalogue of Microorganisms (GCM) 10K type strain sequencing project: providing services to taxonomists for standard genome sequencing and annotation.</title>
        <authorList>
            <consortium name="The Broad Institute Genomics Platform"/>
            <consortium name="The Broad Institute Genome Sequencing Center for Infectious Disease"/>
            <person name="Wu L."/>
            <person name="Ma J."/>
        </authorList>
    </citation>
    <scope>NUCLEOTIDE SEQUENCE [LARGE SCALE GENOMIC DNA]</scope>
    <source>
        <strain evidence="4 5">WLHS5</strain>
    </source>
</reference>
<dbReference type="EMBL" id="JBHSFA010000005">
    <property type="protein sequence ID" value="MFC4542066.1"/>
    <property type="molecule type" value="Genomic_DNA"/>
</dbReference>
<evidence type="ECO:0000313" key="5">
    <source>
        <dbReference type="Proteomes" id="UP001595898"/>
    </source>
</evidence>
<evidence type="ECO:0000256" key="1">
    <source>
        <dbReference type="ARBA" id="ARBA00023015"/>
    </source>
</evidence>
<dbReference type="PANTHER" id="PTHR34236">
    <property type="entry name" value="DIMETHYL SULFOXIDE REDUCTASE TRANSCRIPTIONAL ACTIVATOR"/>
    <property type="match status" value="1"/>
</dbReference>
<dbReference type="Proteomes" id="UP001595898">
    <property type="component" value="Unassembled WGS sequence"/>
</dbReference>
<keyword evidence="5" id="KW-1185">Reference proteome</keyword>
<keyword evidence="2" id="KW-0804">Transcription</keyword>
<comment type="caution">
    <text evidence="4">The sequence shown here is derived from an EMBL/GenBank/DDBJ whole genome shotgun (WGS) entry which is preliminary data.</text>
</comment>
<gene>
    <name evidence="4" type="ORF">ACFO5R_09015</name>
</gene>
<feature type="domain" description="HTH bat-type" evidence="3">
    <location>
        <begin position="58"/>
        <end position="110"/>
    </location>
</feature>
<evidence type="ECO:0000256" key="2">
    <source>
        <dbReference type="ARBA" id="ARBA00023163"/>
    </source>
</evidence>
<organism evidence="4 5">
    <name type="scientific">Halosolutus amylolyticus</name>
    <dbReference type="NCBI Taxonomy" id="2932267"/>
    <lineage>
        <taxon>Archaea</taxon>
        <taxon>Methanobacteriati</taxon>
        <taxon>Methanobacteriota</taxon>
        <taxon>Stenosarchaea group</taxon>
        <taxon>Halobacteria</taxon>
        <taxon>Halobacteriales</taxon>
        <taxon>Natrialbaceae</taxon>
        <taxon>Halosolutus</taxon>
    </lineage>
</organism>
<protein>
    <submittedName>
        <fullName evidence="4">Helix-turn-helix domain-containing protein</fullName>
    </submittedName>
</protein>
<keyword evidence="1" id="KW-0805">Transcription regulation</keyword>
<name>A0ABD5PNN8_9EURY</name>
<dbReference type="Pfam" id="PF04967">
    <property type="entry name" value="HTH_10"/>
    <property type="match status" value="1"/>
</dbReference>
<accession>A0ABD5PNN8</accession>
<dbReference type="RefSeq" id="WP_250141472.1">
    <property type="nucleotide sequence ID" value="NZ_JALIQP010000004.1"/>
</dbReference>
<sequence length="123" mass="13790">MTDRDDVERLRLSILATEIEPIQQVLTCIDDVDPAVRLESMSIESPGQSSVEIDTDEITPKQWEALVLAFERGYYDRPRTVELEALADELSISKSAVSQRLRGAEATLIESIVRESQPAMVDQ</sequence>